<evidence type="ECO:0000313" key="1">
    <source>
        <dbReference type="EMBL" id="MPM48849.1"/>
    </source>
</evidence>
<reference evidence="1" key="1">
    <citation type="submission" date="2019-08" db="EMBL/GenBank/DDBJ databases">
        <authorList>
            <person name="Kucharzyk K."/>
            <person name="Murdoch R.W."/>
            <person name="Higgins S."/>
            <person name="Loffler F."/>
        </authorList>
    </citation>
    <scope>NUCLEOTIDE SEQUENCE</scope>
</reference>
<name>A0A645A6Q3_9ZZZZ</name>
<accession>A0A645A6Q3</accession>
<sequence>MFDHRVTVFVGSYGSGKTELSLNVVQFLAPLYHQIAIVDLDIVKPYFRAREFRTKLIHRDIRVILPQGELQHADMPSVSAEVFTVFHNPDLKVIMDVGGDDAGAVALGQYKAQFEKIDHEVLFVINTRRPFSQTADHLIEMKERIEWRSRLPITALVANTNLGAETTKETILEGYAVAQEVSKRTGLPIAFAAIDRRLHQDVKHIIKEPLFLVDRQMLPPWERNIEE</sequence>
<protein>
    <recommendedName>
        <fullName evidence="2">CobQ/CobB/MinD/ParA nucleotide binding domain-containing protein</fullName>
    </recommendedName>
</protein>
<gene>
    <name evidence="1" type="ORF">SDC9_95576</name>
</gene>
<dbReference type="InterPro" id="IPR027417">
    <property type="entry name" value="P-loop_NTPase"/>
</dbReference>
<dbReference type="EMBL" id="VSSQ01012278">
    <property type="protein sequence ID" value="MPM48849.1"/>
    <property type="molecule type" value="Genomic_DNA"/>
</dbReference>
<proteinExistence type="predicted"/>
<dbReference type="SUPFAM" id="SSF52540">
    <property type="entry name" value="P-loop containing nucleoside triphosphate hydrolases"/>
    <property type="match status" value="1"/>
</dbReference>
<organism evidence="1">
    <name type="scientific">bioreactor metagenome</name>
    <dbReference type="NCBI Taxonomy" id="1076179"/>
    <lineage>
        <taxon>unclassified sequences</taxon>
        <taxon>metagenomes</taxon>
        <taxon>ecological metagenomes</taxon>
    </lineage>
</organism>
<comment type="caution">
    <text evidence="1">The sequence shown here is derived from an EMBL/GenBank/DDBJ whole genome shotgun (WGS) entry which is preliminary data.</text>
</comment>
<evidence type="ECO:0008006" key="2">
    <source>
        <dbReference type="Google" id="ProtNLM"/>
    </source>
</evidence>
<dbReference type="AlphaFoldDB" id="A0A645A6Q3"/>